<evidence type="ECO:0000313" key="2">
    <source>
        <dbReference type="EMBL" id="KAL1270895.1"/>
    </source>
</evidence>
<organism evidence="2 3">
    <name type="scientific">Cirrhinus molitorella</name>
    <name type="common">mud carp</name>
    <dbReference type="NCBI Taxonomy" id="172907"/>
    <lineage>
        <taxon>Eukaryota</taxon>
        <taxon>Metazoa</taxon>
        <taxon>Chordata</taxon>
        <taxon>Craniata</taxon>
        <taxon>Vertebrata</taxon>
        <taxon>Euteleostomi</taxon>
        <taxon>Actinopterygii</taxon>
        <taxon>Neopterygii</taxon>
        <taxon>Teleostei</taxon>
        <taxon>Ostariophysi</taxon>
        <taxon>Cypriniformes</taxon>
        <taxon>Cyprinidae</taxon>
        <taxon>Labeoninae</taxon>
        <taxon>Labeonini</taxon>
        <taxon>Cirrhinus</taxon>
    </lineage>
</organism>
<accession>A0ABR3N267</accession>
<protein>
    <submittedName>
        <fullName evidence="2">Uncharacterized protein</fullName>
    </submittedName>
</protein>
<name>A0ABR3N267_9TELE</name>
<keyword evidence="3" id="KW-1185">Reference proteome</keyword>
<sequence length="80" mass="9322">MRVDEWNLHAAPLPRTYGYIRWRRASTHSDLLRSRAATRLQRSPGLWQEDVTSPFPPSGNEGYLRNRDVPPQSFSTTLRQ</sequence>
<feature type="region of interest" description="Disordered" evidence="1">
    <location>
        <begin position="43"/>
        <end position="80"/>
    </location>
</feature>
<gene>
    <name evidence="2" type="ORF">QQF64_029911</name>
</gene>
<comment type="caution">
    <text evidence="2">The sequence shown here is derived from an EMBL/GenBank/DDBJ whole genome shotgun (WGS) entry which is preliminary data.</text>
</comment>
<evidence type="ECO:0000313" key="3">
    <source>
        <dbReference type="Proteomes" id="UP001558613"/>
    </source>
</evidence>
<dbReference type="EMBL" id="JAYMGO010000007">
    <property type="protein sequence ID" value="KAL1270895.1"/>
    <property type="molecule type" value="Genomic_DNA"/>
</dbReference>
<reference evidence="2 3" key="1">
    <citation type="submission" date="2023-09" db="EMBL/GenBank/DDBJ databases">
        <authorList>
            <person name="Wang M."/>
        </authorList>
    </citation>
    <scope>NUCLEOTIDE SEQUENCE [LARGE SCALE GENOMIC DNA]</scope>
    <source>
        <strain evidence="2">GT-2023</strain>
        <tissue evidence="2">Liver</tissue>
    </source>
</reference>
<evidence type="ECO:0000256" key="1">
    <source>
        <dbReference type="SAM" id="MobiDB-lite"/>
    </source>
</evidence>
<dbReference type="Proteomes" id="UP001558613">
    <property type="component" value="Unassembled WGS sequence"/>
</dbReference>
<proteinExistence type="predicted"/>